<accession>A0A8T0D5K2</accession>
<dbReference type="EMBL" id="JTDF01017830">
    <property type="protein sequence ID" value="KAF8562706.1"/>
    <property type="molecule type" value="Genomic_DNA"/>
</dbReference>
<gene>
    <name evidence="1" type="ORF">P879_11973</name>
</gene>
<name>A0A8T0D5K2_9TREM</name>
<organism evidence="1 2">
    <name type="scientific">Paragonimus westermani</name>
    <dbReference type="NCBI Taxonomy" id="34504"/>
    <lineage>
        <taxon>Eukaryota</taxon>
        <taxon>Metazoa</taxon>
        <taxon>Spiralia</taxon>
        <taxon>Lophotrochozoa</taxon>
        <taxon>Platyhelminthes</taxon>
        <taxon>Trematoda</taxon>
        <taxon>Digenea</taxon>
        <taxon>Plagiorchiida</taxon>
        <taxon>Troglotremata</taxon>
        <taxon>Troglotrematidae</taxon>
        <taxon>Paragonimus</taxon>
    </lineage>
</organism>
<sequence length="28" mass="3075">MISSGCCHFLTVLLSHDLCRSVLLGGRR</sequence>
<reference evidence="1 2" key="1">
    <citation type="submission" date="2019-07" db="EMBL/GenBank/DDBJ databases">
        <title>Annotation for the trematode Paragonimus westermani.</title>
        <authorList>
            <person name="Choi Y.-J."/>
        </authorList>
    </citation>
    <scope>NUCLEOTIDE SEQUENCE [LARGE SCALE GENOMIC DNA]</scope>
    <source>
        <strain evidence="1">180907_Pwestermani</strain>
    </source>
</reference>
<dbReference type="AlphaFoldDB" id="A0A8T0D5K2"/>
<dbReference type="Proteomes" id="UP000699462">
    <property type="component" value="Unassembled WGS sequence"/>
</dbReference>
<proteinExistence type="predicted"/>
<evidence type="ECO:0000313" key="1">
    <source>
        <dbReference type="EMBL" id="KAF8562706.1"/>
    </source>
</evidence>
<evidence type="ECO:0000313" key="2">
    <source>
        <dbReference type="Proteomes" id="UP000699462"/>
    </source>
</evidence>
<comment type="caution">
    <text evidence="1">The sequence shown here is derived from an EMBL/GenBank/DDBJ whole genome shotgun (WGS) entry which is preliminary data.</text>
</comment>
<protein>
    <submittedName>
        <fullName evidence="1">Uncharacterized protein</fullName>
    </submittedName>
</protein>
<keyword evidence="2" id="KW-1185">Reference proteome</keyword>